<evidence type="ECO:0000313" key="1">
    <source>
        <dbReference type="EMBL" id="GMG99539.1"/>
    </source>
</evidence>
<protein>
    <submittedName>
        <fullName evidence="1">Uncharacterized protein</fullName>
    </submittedName>
</protein>
<keyword evidence="2" id="KW-1185">Reference proteome</keyword>
<reference evidence="1" key="1">
    <citation type="submission" date="2023-05" db="EMBL/GenBank/DDBJ databases">
        <title>Nepenthes gracilis genome sequencing.</title>
        <authorList>
            <person name="Fukushima K."/>
        </authorList>
    </citation>
    <scope>NUCLEOTIDE SEQUENCE</scope>
    <source>
        <strain evidence="1">SING2019-196</strain>
    </source>
</reference>
<dbReference type="Proteomes" id="UP001279734">
    <property type="component" value="Unassembled WGS sequence"/>
</dbReference>
<name>A0AAD3RXP9_NEPGR</name>
<accession>A0AAD3RXP9</accession>
<gene>
    <name evidence="1" type="ORF">Nepgr_001379</name>
</gene>
<comment type="caution">
    <text evidence="1">The sequence shown here is derived from an EMBL/GenBank/DDBJ whole genome shotgun (WGS) entry which is preliminary data.</text>
</comment>
<organism evidence="1 2">
    <name type="scientific">Nepenthes gracilis</name>
    <name type="common">Slender pitcher plant</name>
    <dbReference type="NCBI Taxonomy" id="150966"/>
    <lineage>
        <taxon>Eukaryota</taxon>
        <taxon>Viridiplantae</taxon>
        <taxon>Streptophyta</taxon>
        <taxon>Embryophyta</taxon>
        <taxon>Tracheophyta</taxon>
        <taxon>Spermatophyta</taxon>
        <taxon>Magnoliopsida</taxon>
        <taxon>eudicotyledons</taxon>
        <taxon>Gunneridae</taxon>
        <taxon>Pentapetalae</taxon>
        <taxon>Caryophyllales</taxon>
        <taxon>Nepenthaceae</taxon>
        <taxon>Nepenthes</taxon>
    </lineage>
</organism>
<evidence type="ECO:0000313" key="2">
    <source>
        <dbReference type="Proteomes" id="UP001279734"/>
    </source>
</evidence>
<dbReference type="EMBL" id="BSYO01000001">
    <property type="protein sequence ID" value="GMG99539.1"/>
    <property type="molecule type" value="Genomic_DNA"/>
</dbReference>
<proteinExistence type="predicted"/>
<dbReference type="SUPFAM" id="SSF102400">
    <property type="entry name" value="DNA polymerase III chi subunit"/>
    <property type="match status" value="1"/>
</dbReference>
<dbReference type="AlphaFoldDB" id="A0AAD3RXP9"/>
<dbReference type="InterPro" id="IPR036768">
    <property type="entry name" value="PolIII_chi_sf"/>
</dbReference>
<sequence>MKTADGSKAQHLGRQLWEISEGNFVPHHLLVNKVTLAFWHGGFEGEGSLQGTRATSAEKAVRSHRRSYQTKNGGWCSAEHLVFLPMHLSNLTLEAIDPVREECPLLSGNLTLCLPLSLAPLENSLKTNSMIICLGKSLSLDTIRSQR</sequence>